<dbReference type="EMBL" id="AP028916">
    <property type="protein sequence ID" value="BES97468.1"/>
    <property type="molecule type" value="Genomic_DNA"/>
</dbReference>
<organism evidence="1 2">
    <name type="scientific">Nesidiocoris tenuis</name>
    <dbReference type="NCBI Taxonomy" id="355587"/>
    <lineage>
        <taxon>Eukaryota</taxon>
        <taxon>Metazoa</taxon>
        <taxon>Ecdysozoa</taxon>
        <taxon>Arthropoda</taxon>
        <taxon>Hexapoda</taxon>
        <taxon>Insecta</taxon>
        <taxon>Pterygota</taxon>
        <taxon>Neoptera</taxon>
        <taxon>Paraneoptera</taxon>
        <taxon>Hemiptera</taxon>
        <taxon>Heteroptera</taxon>
        <taxon>Panheteroptera</taxon>
        <taxon>Cimicomorpha</taxon>
        <taxon>Miridae</taxon>
        <taxon>Dicyphina</taxon>
        <taxon>Nesidiocoris</taxon>
    </lineage>
</organism>
<reference evidence="1 2" key="1">
    <citation type="submission" date="2023-09" db="EMBL/GenBank/DDBJ databases">
        <title>Nesidiocoris tenuis whole genome shotgun sequence.</title>
        <authorList>
            <person name="Shibata T."/>
            <person name="Shimoda M."/>
            <person name="Kobayashi T."/>
            <person name="Uehara T."/>
        </authorList>
    </citation>
    <scope>NUCLEOTIDE SEQUENCE [LARGE SCALE GENOMIC DNA]</scope>
    <source>
        <strain evidence="1 2">Japan</strain>
    </source>
</reference>
<gene>
    <name evidence="1" type="ORF">NTJ_10282</name>
</gene>
<proteinExistence type="predicted"/>
<sequence>MDITMFALLIRQPPDSVSPAFFRPMSGSGEQNIGAHGRRMPIDGRLSDLVVGHVAKRAVNLDRIADVYGRGGERSKMKARISPFKVTPSHCVSCIEGLFLSSVRLIESSSVPGQQANQHCCRDRSFSPYRGNFSPRRDFFWAKVKAKFTKMMCALSEFLRATLRIVF</sequence>
<name>A0ABN7AZ69_9HEMI</name>
<protein>
    <submittedName>
        <fullName evidence="1">Uncharacterized protein</fullName>
    </submittedName>
</protein>
<dbReference type="Proteomes" id="UP001307889">
    <property type="component" value="Chromosome 8"/>
</dbReference>
<accession>A0ABN7AZ69</accession>
<evidence type="ECO:0000313" key="1">
    <source>
        <dbReference type="EMBL" id="BES97468.1"/>
    </source>
</evidence>
<keyword evidence="2" id="KW-1185">Reference proteome</keyword>
<evidence type="ECO:0000313" key="2">
    <source>
        <dbReference type="Proteomes" id="UP001307889"/>
    </source>
</evidence>